<dbReference type="InterPro" id="IPR043513">
    <property type="entry name" value="Cenp-F"/>
</dbReference>
<dbReference type="GO" id="GO:0005634">
    <property type="term" value="C:nucleus"/>
    <property type="evidence" value="ECO:0007669"/>
    <property type="project" value="TreeGrafter"/>
</dbReference>
<dbReference type="AlphaFoldDB" id="K1Q4B2"/>
<evidence type="ECO:0000313" key="2">
    <source>
        <dbReference type="EMBL" id="EKC23675.1"/>
    </source>
</evidence>
<dbReference type="GO" id="GO:0000775">
    <property type="term" value="C:chromosome, centromeric region"/>
    <property type="evidence" value="ECO:0007669"/>
    <property type="project" value="InterPro"/>
</dbReference>
<dbReference type="PANTHER" id="PTHR18874:SF10">
    <property type="entry name" value="CENTROMERE PROTEIN F"/>
    <property type="match status" value="1"/>
</dbReference>
<feature type="compositionally biased region" description="Basic and acidic residues" evidence="1">
    <location>
        <begin position="1097"/>
        <end position="1106"/>
    </location>
</feature>
<dbReference type="GO" id="GO:0010389">
    <property type="term" value="P:regulation of G2/M transition of mitotic cell cycle"/>
    <property type="evidence" value="ECO:0007669"/>
    <property type="project" value="TreeGrafter"/>
</dbReference>
<proteinExistence type="predicted"/>
<organism evidence="2">
    <name type="scientific">Magallana gigas</name>
    <name type="common">Pacific oyster</name>
    <name type="synonym">Crassostrea gigas</name>
    <dbReference type="NCBI Taxonomy" id="29159"/>
    <lineage>
        <taxon>Eukaryota</taxon>
        <taxon>Metazoa</taxon>
        <taxon>Spiralia</taxon>
        <taxon>Lophotrochozoa</taxon>
        <taxon>Mollusca</taxon>
        <taxon>Bivalvia</taxon>
        <taxon>Autobranchia</taxon>
        <taxon>Pteriomorphia</taxon>
        <taxon>Ostreida</taxon>
        <taxon>Ostreoidea</taxon>
        <taxon>Ostreidae</taxon>
        <taxon>Magallana</taxon>
    </lineage>
</organism>
<dbReference type="PANTHER" id="PTHR18874">
    <property type="entry name" value="CMF/LEK/CENP CELL DIVISION-RELATED"/>
    <property type="match status" value="1"/>
</dbReference>
<dbReference type="GO" id="GO:0000278">
    <property type="term" value="P:mitotic cell cycle"/>
    <property type="evidence" value="ECO:0007669"/>
    <property type="project" value="TreeGrafter"/>
</dbReference>
<dbReference type="GO" id="GO:0051310">
    <property type="term" value="P:metaphase chromosome alignment"/>
    <property type="evidence" value="ECO:0007669"/>
    <property type="project" value="TreeGrafter"/>
</dbReference>
<feature type="region of interest" description="Disordered" evidence="1">
    <location>
        <begin position="304"/>
        <end position="327"/>
    </location>
</feature>
<accession>K1Q4B2</accession>
<dbReference type="GO" id="GO:0000922">
    <property type="term" value="C:spindle pole"/>
    <property type="evidence" value="ECO:0007669"/>
    <property type="project" value="TreeGrafter"/>
</dbReference>
<dbReference type="GO" id="GO:0070840">
    <property type="term" value="F:dynein complex binding"/>
    <property type="evidence" value="ECO:0007669"/>
    <property type="project" value="TreeGrafter"/>
</dbReference>
<dbReference type="EMBL" id="JH817884">
    <property type="protein sequence ID" value="EKC23675.1"/>
    <property type="molecule type" value="Genomic_DNA"/>
</dbReference>
<feature type="compositionally biased region" description="Polar residues" evidence="1">
    <location>
        <begin position="1002"/>
        <end position="1014"/>
    </location>
</feature>
<feature type="region of interest" description="Disordered" evidence="1">
    <location>
        <begin position="1000"/>
        <end position="1106"/>
    </location>
</feature>
<name>K1Q4B2_MAGGI</name>
<reference evidence="2" key="1">
    <citation type="journal article" date="2012" name="Nature">
        <title>The oyster genome reveals stress adaptation and complexity of shell formation.</title>
        <authorList>
            <person name="Zhang G."/>
            <person name="Fang X."/>
            <person name="Guo X."/>
            <person name="Li L."/>
            <person name="Luo R."/>
            <person name="Xu F."/>
            <person name="Yang P."/>
            <person name="Zhang L."/>
            <person name="Wang X."/>
            <person name="Qi H."/>
            <person name="Xiong Z."/>
            <person name="Que H."/>
            <person name="Xie Y."/>
            <person name="Holland P.W."/>
            <person name="Paps J."/>
            <person name="Zhu Y."/>
            <person name="Wu F."/>
            <person name="Chen Y."/>
            <person name="Wang J."/>
            <person name="Peng C."/>
            <person name="Meng J."/>
            <person name="Yang L."/>
            <person name="Liu J."/>
            <person name="Wen B."/>
            <person name="Zhang N."/>
            <person name="Huang Z."/>
            <person name="Zhu Q."/>
            <person name="Feng Y."/>
            <person name="Mount A."/>
            <person name="Hedgecock D."/>
            <person name="Xu Z."/>
            <person name="Liu Y."/>
            <person name="Domazet-Loso T."/>
            <person name="Du Y."/>
            <person name="Sun X."/>
            <person name="Zhang S."/>
            <person name="Liu B."/>
            <person name="Cheng P."/>
            <person name="Jiang X."/>
            <person name="Li J."/>
            <person name="Fan D."/>
            <person name="Wang W."/>
            <person name="Fu W."/>
            <person name="Wang T."/>
            <person name="Wang B."/>
            <person name="Zhang J."/>
            <person name="Peng Z."/>
            <person name="Li Y."/>
            <person name="Li N."/>
            <person name="Wang J."/>
            <person name="Chen M."/>
            <person name="He Y."/>
            <person name="Tan F."/>
            <person name="Song X."/>
            <person name="Zheng Q."/>
            <person name="Huang R."/>
            <person name="Yang H."/>
            <person name="Du X."/>
            <person name="Chen L."/>
            <person name="Yang M."/>
            <person name="Gaffney P.M."/>
            <person name="Wang S."/>
            <person name="Luo L."/>
            <person name="She Z."/>
            <person name="Ming Y."/>
            <person name="Huang W."/>
            <person name="Zhang S."/>
            <person name="Huang B."/>
            <person name="Zhang Y."/>
            <person name="Qu T."/>
            <person name="Ni P."/>
            <person name="Miao G."/>
            <person name="Wang J."/>
            <person name="Wang Q."/>
            <person name="Steinberg C.E."/>
            <person name="Wang H."/>
            <person name="Li N."/>
            <person name="Qian L."/>
            <person name="Zhang G."/>
            <person name="Li Y."/>
            <person name="Yang H."/>
            <person name="Liu X."/>
            <person name="Wang J."/>
            <person name="Yin Y."/>
            <person name="Wang J."/>
        </authorList>
    </citation>
    <scope>NUCLEOTIDE SEQUENCE [LARGE SCALE GENOMIC DNA]</scope>
    <source>
        <strain evidence="2">05x7-T-G4-1.051#20</strain>
    </source>
</reference>
<dbReference type="GO" id="GO:0008017">
    <property type="term" value="F:microtubule binding"/>
    <property type="evidence" value="ECO:0007669"/>
    <property type="project" value="InterPro"/>
</dbReference>
<feature type="compositionally biased region" description="Basic and acidic residues" evidence="1">
    <location>
        <begin position="310"/>
        <end position="327"/>
    </location>
</feature>
<feature type="region of interest" description="Disordered" evidence="1">
    <location>
        <begin position="932"/>
        <end position="955"/>
    </location>
</feature>
<dbReference type="HOGENOM" id="CLU_291752_0_0_1"/>
<sequence length="1106" mass="127820">MNLQTGWNPLLTIQEKTWLHVKISASGKQLASELWERNNMEPYSNIGGSYYSPRSSQNRFGMTDSLAISSGVFPDEDSGFNSSFSLSRLPQSEDYSLSPRSPMVSPGAIVRSTSLSRLSGPLVTQEVTPYTYTPFRVDRSLRNLKGNLEDSENRRHVLVHKLREAQSTLELQSERLSKIESAAKGNAFLLEDLKHKEREYRKTIDSLQLTEQEKDMLKMENIKLRQEMQDRIDKLDFALRSLQAQHQVAEKENQKRVILLDQSSQALNMLETENNKLKLDHEHMNKEMAIAREAIELARSKFEPMEEENRDLRSENATLRDENADLSKKTSELTGQLMELRKLTQSMKEENEKLASSWKALSEERQRLVRQVEGSQEKAAEMKTKANTASGERDRLFQEKMDLNNKYQQLLINKEELAQKKNAQEDQINELESDLERMKKSMKKIEEDKLILQEEASDLRRASDGLSAELNSVRNYYEKALEQIDALENEKRAHQQQGDMRNQEQNRLRGEIDRLNKQLMSKTKELKKEKDEVDELITKLKDDLRTQKDDNFLLESKVEELSAKLNKANDNMRYAATTSQEELDTWKDTCERLTASVSRKEAEIQSLSEKCLELEDLTAKLQAETRLLKEDNEELTDQQEDVNKLKEENRKMIQEKAENEQMIKLLETQKEVLTKSSESQLAKLHDIEQLTARVDQLRNENEHLRNRVLELENVRDNLVQQKEELLANTELIYKNPKLEELQTRVDELQDANRQLRDINDSINDKCQTLEEANRELKEAVGGDGTVVPKYDLLRVQEERDRLADDIDRVRQQYNKLQDQHEEYMNKYGPDGEEYQKVDILEREKEGLEKQVALINGQLLLVESSKKRLDEVVEDLQHEIVHLRKELEEAEKQPVSGPDMSELQAELEDLRTELTRNQKDKMKQENMLRSLKEELEEERTKKPTQIRESLDDVGSELNSMRGELHKLVGEIERKEQTITTLENQLRQSKDKIEDKDKVIHTLKSGNGQHITQSLDETAPKSAGKESLSKSDSLGRAQSLNERGGSDRLQSLISKYRSYGEPSSPHPERKIKPLPLISSSGTKMGLVTRGKSFGPAAPKSDDKTKRST</sequence>
<evidence type="ECO:0000256" key="1">
    <source>
        <dbReference type="SAM" id="MobiDB-lite"/>
    </source>
</evidence>
<protein>
    <submittedName>
        <fullName evidence="2">Laminin subunit alpha-3</fullName>
    </submittedName>
</protein>
<feature type="compositionally biased region" description="Polar residues" evidence="1">
    <location>
        <begin position="1028"/>
        <end position="1039"/>
    </location>
</feature>
<dbReference type="InParanoid" id="K1Q4B2"/>
<gene>
    <name evidence="2" type="ORF">CGI_10017922</name>
</gene>